<organism evidence="2 3">
    <name type="scientific">Eruca vesicaria subsp. sativa</name>
    <name type="common">Garden rocket</name>
    <name type="synonym">Eruca sativa</name>
    <dbReference type="NCBI Taxonomy" id="29727"/>
    <lineage>
        <taxon>Eukaryota</taxon>
        <taxon>Viridiplantae</taxon>
        <taxon>Streptophyta</taxon>
        <taxon>Embryophyta</taxon>
        <taxon>Tracheophyta</taxon>
        <taxon>Spermatophyta</taxon>
        <taxon>Magnoliopsida</taxon>
        <taxon>eudicotyledons</taxon>
        <taxon>Gunneridae</taxon>
        <taxon>Pentapetalae</taxon>
        <taxon>rosids</taxon>
        <taxon>malvids</taxon>
        <taxon>Brassicales</taxon>
        <taxon>Brassicaceae</taxon>
        <taxon>Brassiceae</taxon>
        <taxon>Eruca</taxon>
    </lineage>
</organism>
<proteinExistence type="predicted"/>
<dbReference type="InterPro" id="IPR036047">
    <property type="entry name" value="F-box-like_dom_sf"/>
</dbReference>
<dbReference type="EMBL" id="CAKOAT010062377">
    <property type="protein sequence ID" value="CAH8305896.1"/>
    <property type="molecule type" value="Genomic_DNA"/>
</dbReference>
<feature type="domain" description="F-box" evidence="1">
    <location>
        <begin position="16"/>
        <end position="62"/>
    </location>
</feature>
<evidence type="ECO:0000313" key="2">
    <source>
        <dbReference type="EMBL" id="CAH8305896.1"/>
    </source>
</evidence>
<dbReference type="InterPro" id="IPR001810">
    <property type="entry name" value="F-box_dom"/>
</dbReference>
<evidence type="ECO:0000313" key="3">
    <source>
        <dbReference type="Proteomes" id="UP001642260"/>
    </source>
</evidence>
<accession>A0ABC8J428</accession>
<keyword evidence="3" id="KW-1185">Reference proteome</keyword>
<reference evidence="2 3" key="1">
    <citation type="submission" date="2022-03" db="EMBL/GenBank/DDBJ databases">
        <authorList>
            <person name="Macdonald S."/>
            <person name="Ahmed S."/>
            <person name="Newling K."/>
        </authorList>
    </citation>
    <scope>NUCLEOTIDE SEQUENCE [LARGE SCALE GENOMIC DNA]</scope>
</reference>
<name>A0ABC8J428_ERUVS</name>
<protein>
    <recommendedName>
        <fullName evidence="1">F-box domain-containing protein</fullName>
    </recommendedName>
</protein>
<gene>
    <name evidence="2" type="ORF">ERUC_LOCUS4023</name>
</gene>
<dbReference type="AlphaFoldDB" id="A0ABC8J428"/>
<evidence type="ECO:0000259" key="1">
    <source>
        <dbReference type="PROSITE" id="PS50181"/>
    </source>
</evidence>
<dbReference type="SUPFAM" id="SSF81383">
    <property type="entry name" value="F-box domain"/>
    <property type="match status" value="1"/>
</dbReference>
<dbReference type="PROSITE" id="PS50181">
    <property type="entry name" value="FBOX"/>
    <property type="match status" value="1"/>
</dbReference>
<dbReference type="PANTHER" id="PTHR31111">
    <property type="entry name" value="BNAA05G37150D PROTEIN-RELATED"/>
    <property type="match status" value="1"/>
</dbReference>
<dbReference type="PANTHER" id="PTHR31111:SF89">
    <property type="entry name" value="F-BOX DOMAIN-CONTAINING PROTEIN"/>
    <property type="match status" value="1"/>
</dbReference>
<dbReference type="InterPro" id="IPR013187">
    <property type="entry name" value="F-box-assoc_dom_typ3"/>
</dbReference>
<dbReference type="Proteomes" id="UP001642260">
    <property type="component" value="Unassembled WGS sequence"/>
</dbReference>
<dbReference type="Pfam" id="PF08268">
    <property type="entry name" value="FBA_3"/>
    <property type="match status" value="1"/>
</dbReference>
<sequence length="239" mass="27652">MKRVKRSKKQDERIVNDPFKELPNELNEDILMKLPPRSIARLHFASKHLSSIILGKQFTERFMTRSSAQPRHLVIVHGGEHYVKMHRFHSISQEYPHRHDYGCEGICRDGLPEDDTVQEFGELVNHSGKITIATLGCSGPVDLWVLEDVNNEIWSKSVVVMPSVADIFGMSYTFFRGMLGTGEMILKPIITSPEPYFLVCYNPEEGEFRQIVIDEIYNFCYESNTFQVFFDHVESYMVL</sequence>
<dbReference type="Pfam" id="PF00646">
    <property type="entry name" value="F-box"/>
    <property type="match status" value="1"/>
</dbReference>
<comment type="caution">
    <text evidence="2">The sequence shown here is derived from an EMBL/GenBank/DDBJ whole genome shotgun (WGS) entry which is preliminary data.</text>
</comment>